<organism evidence="2 3">
    <name type="scientific">Cannabis sativa</name>
    <name type="common">Hemp</name>
    <name type="synonym">Marijuana</name>
    <dbReference type="NCBI Taxonomy" id="3483"/>
    <lineage>
        <taxon>Eukaryota</taxon>
        <taxon>Viridiplantae</taxon>
        <taxon>Streptophyta</taxon>
        <taxon>Embryophyta</taxon>
        <taxon>Tracheophyta</taxon>
        <taxon>Spermatophyta</taxon>
        <taxon>Magnoliopsida</taxon>
        <taxon>eudicotyledons</taxon>
        <taxon>Gunneridae</taxon>
        <taxon>Pentapetalae</taxon>
        <taxon>rosids</taxon>
        <taxon>fabids</taxon>
        <taxon>Rosales</taxon>
        <taxon>Cannabaceae</taxon>
        <taxon>Cannabis</taxon>
    </lineage>
</organism>
<dbReference type="InterPro" id="IPR054722">
    <property type="entry name" value="PolX-like_BBD"/>
</dbReference>
<dbReference type="PANTHER" id="PTHR47592:SF27">
    <property type="entry name" value="OS08G0421700 PROTEIN"/>
    <property type="match status" value="1"/>
</dbReference>
<dbReference type="OMA" id="HICANKL"/>
<dbReference type="EMBL" id="UZAU01000073">
    <property type="status" value="NOT_ANNOTATED_CDS"/>
    <property type="molecule type" value="Genomic_DNA"/>
</dbReference>
<accession>A0A803NLL6</accession>
<dbReference type="Pfam" id="PF22936">
    <property type="entry name" value="Pol_BBD"/>
    <property type="match status" value="1"/>
</dbReference>
<protein>
    <recommendedName>
        <fullName evidence="1">Retrovirus-related Pol polyprotein from transposon TNT 1-94-like beta-barrel domain-containing protein</fullName>
    </recommendedName>
</protein>
<name>A0A803NLL6_CANSA</name>
<reference evidence="2" key="1">
    <citation type="submission" date="2018-11" db="EMBL/GenBank/DDBJ databases">
        <authorList>
            <person name="Grassa J C."/>
        </authorList>
    </citation>
    <scope>NUCLEOTIDE SEQUENCE [LARGE SCALE GENOMIC DNA]</scope>
</reference>
<evidence type="ECO:0000313" key="2">
    <source>
        <dbReference type="EnsemblPlants" id="cds.evm.model.01.2549"/>
    </source>
</evidence>
<dbReference type="AlphaFoldDB" id="A0A803NLL6"/>
<evidence type="ECO:0000259" key="1">
    <source>
        <dbReference type="Pfam" id="PF22936"/>
    </source>
</evidence>
<dbReference type="EnsemblPlants" id="evm.model.01.2549">
    <property type="protein sequence ID" value="cds.evm.model.01.2549"/>
    <property type="gene ID" value="evm.TU.01.2549"/>
</dbReference>
<evidence type="ECO:0000313" key="3">
    <source>
        <dbReference type="Proteomes" id="UP000596661"/>
    </source>
</evidence>
<feature type="domain" description="Retrovirus-related Pol polyprotein from transposon TNT 1-94-like beta-barrel" evidence="1">
    <location>
        <begin position="28"/>
        <end position="84"/>
    </location>
</feature>
<proteinExistence type="predicted"/>
<reference evidence="2" key="2">
    <citation type="submission" date="2021-03" db="UniProtKB">
        <authorList>
            <consortium name="EnsemblPlants"/>
        </authorList>
    </citation>
    <scope>IDENTIFICATION</scope>
</reference>
<keyword evidence="3" id="KW-1185">Reference proteome</keyword>
<dbReference type="PANTHER" id="PTHR47592">
    <property type="entry name" value="PBF68 PROTEIN"/>
    <property type="match status" value="1"/>
</dbReference>
<dbReference type="Proteomes" id="UP000596661">
    <property type="component" value="Chromosome 1"/>
</dbReference>
<sequence>MSVEDLILRLYAEKDNQVNLVDANPKEWWLNTRATRHICANKLAFSDLTTLENGEKLYMGNSATSEIKGEGTVFLKMMSGKNVKL</sequence>
<dbReference type="Gramene" id="evm.model.01.2549">
    <property type="protein sequence ID" value="cds.evm.model.01.2549"/>
    <property type="gene ID" value="evm.TU.01.2549"/>
</dbReference>